<keyword evidence="2" id="KW-1185">Reference proteome</keyword>
<evidence type="ECO:0000313" key="2">
    <source>
        <dbReference type="Proteomes" id="UP001501207"/>
    </source>
</evidence>
<sequence length="65" mass="7152">MQVQHYDKFLYLPNKYYVTVTPRALPPKAAVWGPGAAAGPGRDGRIPGAVYFKDSLTVSLFPQKT</sequence>
<organism evidence="1 2">
    <name type="scientific">Compostibacter hankyongensis</name>
    <dbReference type="NCBI Taxonomy" id="1007089"/>
    <lineage>
        <taxon>Bacteria</taxon>
        <taxon>Pseudomonadati</taxon>
        <taxon>Bacteroidota</taxon>
        <taxon>Chitinophagia</taxon>
        <taxon>Chitinophagales</taxon>
        <taxon>Chitinophagaceae</taxon>
        <taxon>Compostibacter</taxon>
    </lineage>
</organism>
<reference evidence="2" key="1">
    <citation type="journal article" date="2019" name="Int. J. Syst. Evol. Microbiol.">
        <title>The Global Catalogue of Microorganisms (GCM) 10K type strain sequencing project: providing services to taxonomists for standard genome sequencing and annotation.</title>
        <authorList>
            <consortium name="The Broad Institute Genomics Platform"/>
            <consortium name="The Broad Institute Genome Sequencing Center for Infectious Disease"/>
            <person name="Wu L."/>
            <person name="Ma J."/>
        </authorList>
    </citation>
    <scope>NUCLEOTIDE SEQUENCE [LARGE SCALE GENOMIC DNA]</scope>
    <source>
        <strain evidence="2">JCM 17664</strain>
    </source>
</reference>
<dbReference type="Proteomes" id="UP001501207">
    <property type="component" value="Unassembled WGS sequence"/>
</dbReference>
<comment type="caution">
    <text evidence="1">The sequence shown here is derived from an EMBL/GenBank/DDBJ whole genome shotgun (WGS) entry which is preliminary data.</text>
</comment>
<gene>
    <name evidence="1" type="ORF">GCM10023143_02410</name>
</gene>
<accession>A0ABP8FD93</accession>
<dbReference type="EMBL" id="BAABFN010000001">
    <property type="protein sequence ID" value="GAA4300986.1"/>
    <property type="molecule type" value="Genomic_DNA"/>
</dbReference>
<protein>
    <submittedName>
        <fullName evidence="1">Uncharacterized protein</fullName>
    </submittedName>
</protein>
<name>A0ABP8FD93_9BACT</name>
<proteinExistence type="predicted"/>
<evidence type="ECO:0000313" key="1">
    <source>
        <dbReference type="EMBL" id="GAA4300986.1"/>
    </source>
</evidence>